<dbReference type="InterPro" id="IPR003661">
    <property type="entry name" value="HisK_dim/P_dom"/>
</dbReference>
<keyword evidence="5" id="KW-0238">DNA-binding</keyword>
<comment type="catalytic activity">
    <reaction evidence="1">
        <text>ATP + protein L-histidine = ADP + protein N-phospho-L-histidine.</text>
        <dbReference type="EC" id="2.7.13.3"/>
    </reaction>
</comment>
<dbReference type="InterPro" id="IPR018060">
    <property type="entry name" value="HTH_AraC"/>
</dbReference>
<dbReference type="Pfam" id="PF00072">
    <property type="entry name" value="Response_reg"/>
    <property type="match status" value="1"/>
</dbReference>
<proteinExistence type="predicted"/>
<dbReference type="Gene3D" id="3.40.50.2300">
    <property type="match status" value="1"/>
</dbReference>
<dbReference type="Pfam" id="PF02518">
    <property type="entry name" value="HATPase_c"/>
    <property type="match status" value="1"/>
</dbReference>
<name>A0ABY6D2R4_9BACT</name>
<dbReference type="Pfam" id="PF07494">
    <property type="entry name" value="Reg_prop"/>
    <property type="match status" value="2"/>
</dbReference>
<dbReference type="SMART" id="SM00448">
    <property type="entry name" value="REC"/>
    <property type="match status" value="1"/>
</dbReference>
<dbReference type="SMART" id="SM00387">
    <property type="entry name" value="HATPase_c"/>
    <property type="match status" value="1"/>
</dbReference>
<dbReference type="PROSITE" id="PS01124">
    <property type="entry name" value="HTH_ARAC_FAMILY_2"/>
    <property type="match status" value="1"/>
</dbReference>
<dbReference type="InterPro" id="IPR036097">
    <property type="entry name" value="HisK_dim/P_sf"/>
</dbReference>
<dbReference type="InterPro" id="IPR013783">
    <property type="entry name" value="Ig-like_fold"/>
</dbReference>
<feature type="domain" description="HTH araC/xylS-type" evidence="9">
    <location>
        <begin position="1249"/>
        <end position="1348"/>
    </location>
</feature>
<dbReference type="PROSITE" id="PS00041">
    <property type="entry name" value="HTH_ARAC_FAMILY_1"/>
    <property type="match status" value="1"/>
</dbReference>
<dbReference type="Pfam" id="PF07495">
    <property type="entry name" value="Y_Y_Y"/>
    <property type="match status" value="1"/>
</dbReference>
<dbReference type="Gene3D" id="1.10.287.130">
    <property type="match status" value="1"/>
</dbReference>
<feature type="modified residue" description="4-aspartylphosphate" evidence="7">
    <location>
        <position position="1150"/>
    </location>
</feature>
<dbReference type="SUPFAM" id="SSF46689">
    <property type="entry name" value="Homeodomain-like"/>
    <property type="match status" value="1"/>
</dbReference>
<evidence type="ECO:0000256" key="1">
    <source>
        <dbReference type="ARBA" id="ARBA00000085"/>
    </source>
</evidence>
<dbReference type="InterPro" id="IPR018062">
    <property type="entry name" value="HTH_AraC-typ_CS"/>
</dbReference>
<gene>
    <name evidence="12" type="ORF">N7E81_18690</name>
</gene>
<dbReference type="SUPFAM" id="SSF50998">
    <property type="entry name" value="Quinoprotein alcohol dehydrogenase-like"/>
    <property type="match status" value="1"/>
</dbReference>
<evidence type="ECO:0000313" key="13">
    <source>
        <dbReference type="Proteomes" id="UP001062165"/>
    </source>
</evidence>
<dbReference type="PROSITE" id="PS50110">
    <property type="entry name" value="RESPONSE_REGULATORY"/>
    <property type="match status" value="1"/>
</dbReference>
<dbReference type="SUPFAM" id="SSF63829">
    <property type="entry name" value="Calcium-dependent phosphotriesterase"/>
    <property type="match status" value="1"/>
</dbReference>
<dbReference type="InterPro" id="IPR011047">
    <property type="entry name" value="Quinoprotein_ADH-like_sf"/>
</dbReference>
<dbReference type="SMART" id="SM00342">
    <property type="entry name" value="HTH_ARAC"/>
    <property type="match status" value="1"/>
</dbReference>
<dbReference type="PANTHER" id="PTHR43547">
    <property type="entry name" value="TWO-COMPONENT HISTIDINE KINASE"/>
    <property type="match status" value="1"/>
</dbReference>
<keyword evidence="8" id="KW-0472">Membrane</keyword>
<dbReference type="CDD" id="cd17574">
    <property type="entry name" value="REC_OmpR"/>
    <property type="match status" value="1"/>
</dbReference>
<reference evidence="12" key="1">
    <citation type="submission" date="2022-10" db="EMBL/GenBank/DDBJ databases">
        <title>Comparative genomics and taxonomic characterization of three novel marine species of genus Reichenbachiella exhibiting antioxidant and polysaccharide degradation activities.</title>
        <authorList>
            <person name="Muhammad N."/>
            <person name="Lee Y.-J."/>
            <person name="Ko J."/>
            <person name="Kim S.-G."/>
        </authorList>
    </citation>
    <scope>NUCLEOTIDE SEQUENCE</scope>
    <source>
        <strain evidence="12">Wsw4-B4</strain>
    </source>
</reference>
<protein>
    <recommendedName>
        <fullName evidence="2">histidine kinase</fullName>
        <ecNumber evidence="2">2.7.13.3</ecNumber>
    </recommendedName>
</protein>
<dbReference type="InterPro" id="IPR009057">
    <property type="entry name" value="Homeodomain-like_sf"/>
</dbReference>
<keyword evidence="8" id="KW-0812">Transmembrane</keyword>
<evidence type="ECO:0000256" key="2">
    <source>
        <dbReference type="ARBA" id="ARBA00012438"/>
    </source>
</evidence>
<dbReference type="SUPFAM" id="SSF52172">
    <property type="entry name" value="CheY-like"/>
    <property type="match status" value="1"/>
</dbReference>
<evidence type="ECO:0000259" key="10">
    <source>
        <dbReference type="PROSITE" id="PS50109"/>
    </source>
</evidence>
<dbReference type="InterPro" id="IPR001789">
    <property type="entry name" value="Sig_transdc_resp-reg_receiver"/>
</dbReference>
<accession>A0ABY6D2R4</accession>
<keyword evidence="3 7" id="KW-0597">Phosphoprotein</keyword>
<evidence type="ECO:0000256" key="6">
    <source>
        <dbReference type="ARBA" id="ARBA00023163"/>
    </source>
</evidence>
<feature type="domain" description="Histidine kinase" evidence="10">
    <location>
        <begin position="840"/>
        <end position="1056"/>
    </location>
</feature>
<dbReference type="PRINTS" id="PR00344">
    <property type="entry name" value="BCTRLSENSOR"/>
</dbReference>
<evidence type="ECO:0000313" key="12">
    <source>
        <dbReference type="EMBL" id="UXX79383.1"/>
    </source>
</evidence>
<evidence type="ECO:0000256" key="8">
    <source>
        <dbReference type="SAM" id="Phobius"/>
    </source>
</evidence>
<dbReference type="Pfam" id="PF12833">
    <property type="entry name" value="HTH_18"/>
    <property type="match status" value="1"/>
</dbReference>
<keyword evidence="13" id="KW-1185">Reference proteome</keyword>
<dbReference type="EMBL" id="CP106735">
    <property type="protein sequence ID" value="UXX79383.1"/>
    <property type="molecule type" value="Genomic_DNA"/>
</dbReference>
<organism evidence="12 13">
    <name type="scientific">Reichenbachiella carrageenanivorans</name>
    <dbReference type="NCBI Taxonomy" id="2979869"/>
    <lineage>
        <taxon>Bacteria</taxon>
        <taxon>Pseudomonadati</taxon>
        <taxon>Bacteroidota</taxon>
        <taxon>Cytophagia</taxon>
        <taxon>Cytophagales</taxon>
        <taxon>Reichenbachiellaceae</taxon>
        <taxon>Reichenbachiella</taxon>
    </lineage>
</organism>
<dbReference type="Gene3D" id="1.10.10.60">
    <property type="entry name" value="Homeodomain-like"/>
    <property type="match status" value="2"/>
</dbReference>
<keyword evidence="8" id="KW-1133">Transmembrane helix</keyword>
<dbReference type="InterPro" id="IPR003594">
    <property type="entry name" value="HATPase_dom"/>
</dbReference>
<dbReference type="PANTHER" id="PTHR43547:SF2">
    <property type="entry name" value="HYBRID SIGNAL TRANSDUCTION HISTIDINE KINASE C"/>
    <property type="match status" value="1"/>
</dbReference>
<dbReference type="InterPro" id="IPR036890">
    <property type="entry name" value="HATPase_C_sf"/>
</dbReference>
<dbReference type="Gene3D" id="2.130.10.10">
    <property type="entry name" value="YVTN repeat-like/Quinoprotein amine dehydrogenase"/>
    <property type="match status" value="2"/>
</dbReference>
<dbReference type="RefSeq" id="WP_263051126.1">
    <property type="nucleotide sequence ID" value="NZ_CP106735.1"/>
</dbReference>
<feature type="transmembrane region" description="Helical" evidence="8">
    <location>
        <begin position="787"/>
        <end position="808"/>
    </location>
</feature>
<dbReference type="SUPFAM" id="SSF55874">
    <property type="entry name" value="ATPase domain of HSP90 chaperone/DNA topoisomerase II/histidine kinase"/>
    <property type="match status" value="1"/>
</dbReference>
<feature type="domain" description="Response regulatory" evidence="11">
    <location>
        <begin position="1102"/>
        <end position="1217"/>
    </location>
</feature>
<dbReference type="InterPro" id="IPR015943">
    <property type="entry name" value="WD40/YVTN_repeat-like_dom_sf"/>
</dbReference>
<dbReference type="EC" id="2.7.13.3" evidence="2"/>
<dbReference type="SMART" id="SM00388">
    <property type="entry name" value="HisKA"/>
    <property type="match status" value="1"/>
</dbReference>
<dbReference type="PROSITE" id="PS50109">
    <property type="entry name" value="HIS_KIN"/>
    <property type="match status" value="1"/>
</dbReference>
<dbReference type="SUPFAM" id="SSF47384">
    <property type="entry name" value="Homodimeric domain of signal transducing histidine kinase"/>
    <property type="match status" value="1"/>
</dbReference>
<dbReference type="InterPro" id="IPR011006">
    <property type="entry name" value="CheY-like_superfamily"/>
</dbReference>
<keyword evidence="6" id="KW-0804">Transcription</keyword>
<dbReference type="InterPro" id="IPR011123">
    <property type="entry name" value="Y_Y_Y"/>
</dbReference>
<evidence type="ECO:0000256" key="5">
    <source>
        <dbReference type="ARBA" id="ARBA00023125"/>
    </source>
</evidence>
<dbReference type="Gene3D" id="2.60.40.10">
    <property type="entry name" value="Immunoglobulins"/>
    <property type="match status" value="1"/>
</dbReference>
<evidence type="ECO:0000259" key="11">
    <source>
        <dbReference type="PROSITE" id="PS50110"/>
    </source>
</evidence>
<dbReference type="InterPro" id="IPR005467">
    <property type="entry name" value="His_kinase_dom"/>
</dbReference>
<keyword evidence="4" id="KW-0805">Transcription regulation</keyword>
<dbReference type="CDD" id="cd00082">
    <property type="entry name" value="HisKA"/>
    <property type="match status" value="1"/>
</dbReference>
<dbReference type="Gene3D" id="3.30.565.10">
    <property type="entry name" value="Histidine kinase-like ATPase, C-terminal domain"/>
    <property type="match status" value="1"/>
</dbReference>
<dbReference type="Pfam" id="PF00512">
    <property type="entry name" value="HisKA"/>
    <property type="match status" value="1"/>
</dbReference>
<dbReference type="InterPro" id="IPR011110">
    <property type="entry name" value="Reg_prop"/>
</dbReference>
<evidence type="ECO:0000259" key="9">
    <source>
        <dbReference type="PROSITE" id="PS01124"/>
    </source>
</evidence>
<evidence type="ECO:0000256" key="7">
    <source>
        <dbReference type="PROSITE-ProRule" id="PRU00169"/>
    </source>
</evidence>
<evidence type="ECO:0000256" key="4">
    <source>
        <dbReference type="ARBA" id="ARBA00023015"/>
    </source>
</evidence>
<sequence>MAQSTDVEIDISKHLTTEDGLSHFGVTTVIEDHNGLIWVGTFKGLNIYDGYEFKTFYADSEIGSLTSSRIQSLLQDSNGNILIGTEKGLTLYDYDKEKFVELYSNSKKDVKLAGPIINQIDQTNQFIVCITESEGVLLFNKNNYDFVGQYMPEGVDLARLKIHGADVLTDRYFLMTTNIGLMSFDTQKKAFERVLPNEVRRCLDVVHGKEGYIYVLSTWELYVISVDFDRGVPKFTLLKSRLGGQGYAQLGMDNEGRLWMRRHNNVISMIERPYRLLNNNYEWINYTFKDEFTRISCIVINTASGGWIGSYNQGLFRFRTNERIFKYSNLKVKEEDDKNKSSQIINMIGLDSTRVLLTINVNTCKVFDTKTGKTSDIGPSEELDRFFTRVYKDTRNTIWLGSRSPGIYRQFQGKSTWELLSHPDIPQLEELTVRSFAEDRHGKFWIADFRGLHRLTIGSKGEIRAYESMHTFGDLTFSEALKINVIDADPLTDVIWIGTVNDGLIKVNYDNEKPLTEIVATNFIPDPSDENSFPGYYVTSIKRLPNQGLWMGTLEGGISKLIEDGEEPKFKSYKETDGLDDNDVMTFQCDEEGNIWIATNQGINELNIDTETFRNYTPEDGLVPASFEVNSVWLDNGLMVFGGNNGVCYFDPKEVPRETFLPKLLFGQLKIHNQLVSVDSKVGTHVVLTQPLNDTKKLELDYDQSSISLELISMHFSNTESHQIRYRLLPLNEKWFVSSSNNKLANFSLLPTGKYTFEAAVSNSKNEWSSPRRIQIIIHPPLWKTGWAYLLYVIVTGVIVFLIMRTLIRMSSLHHRLKVEQMEKDRVVEIDAARIKLFMNISHEFRTPLTLISGPIAVLKNMFKNNQDAFQHIDLVQRQSKKMLQLVEQVHDLRKGEQNLLKLHMQSFDFTDFISEVKHDFEELAQDSNKKLILKGEANQLFVIADKQKLEVVVNNLLNNAFKFTKEGDTICIAYGIREEGFYIEVSDTGRGIRAEDLAHLFERFYQTSKEDGFSVGSGIGLELSKMLVELHFGEIQVTSEYGKGANFFVSLPVKVSKEDAFRNKRMEEILANESHEDKQRVNQDKLDLSDLVVDESMSSVSIYYVEDNYDLRTFVEGVLSEYFNVTSFDNGKKCVEAMDSEWPDLIISDILMPEMNGLELCKHVKVDIRTSHIPVVLLTSRSTTDDKIEGLEMGADAYIVKPFEMRHLIATVQSILQNRQKIRERFKLGYPLSLEKKQYNQNDKIFIERIYRLMEDNLDNESMDLEAFSRELYMSRSQLFRKVKAITNHTPQELIRSYRLKKAAELLAAGVHTVQQVCYKTGFKNRAYFTKVFKEQFGVNPSKYTGS</sequence>
<evidence type="ECO:0000256" key="3">
    <source>
        <dbReference type="ARBA" id="ARBA00022553"/>
    </source>
</evidence>
<dbReference type="InterPro" id="IPR004358">
    <property type="entry name" value="Sig_transdc_His_kin-like_C"/>
</dbReference>
<dbReference type="Proteomes" id="UP001062165">
    <property type="component" value="Chromosome"/>
</dbReference>